<dbReference type="InterPro" id="IPR037136">
    <property type="entry name" value="RNA3'_phos_cyclase_dom_sf"/>
</dbReference>
<dbReference type="InterPro" id="IPR008979">
    <property type="entry name" value="Galactose-bd-like_sf"/>
</dbReference>
<dbReference type="STRING" id="126957.T1IWQ7"/>
<name>T1IWQ7_STRMM</name>
<dbReference type="PANTHER" id="PTHR11096">
    <property type="entry name" value="RNA 3' TERMINAL PHOSPHATE CYCLASE"/>
    <property type="match status" value="1"/>
</dbReference>
<accession>T1IWQ7</accession>
<keyword evidence="3" id="KW-0690">Ribosome biogenesis</keyword>
<reference evidence="7" key="2">
    <citation type="submission" date="2015-02" db="UniProtKB">
        <authorList>
            <consortium name="EnsemblMetazoa"/>
        </authorList>
    </citation>
    <scope>IDENTIFICATION</scope>
</reference>
<dbReference type="GO" id="GO:0000479">
    <property type="term" value="P:endonucleolytic cleavage of tricistronic rRNA transcript (SSU-rRNA, 5.8S rRNA, LSU-rRNA)"/>
    <property type="evidence" value="ECO:0007669"/>
    <property type="project" value="TreeGrafter"/>
</dbReference>
<proteinExistence type="inferred from homology"/>
<evidence type="ECO:0000256" key="2">
    <source>
        <dbReference type="ARBA" id="ARBA00007089"/>
    </source>
</evidence>
<dbReference type="AlphaFoldDB" id="T1IWQ7"/>
<evidence type="ECO:0000313" key="8">
    <source>
        <dbReference type="Proteomes" id="UP000014500"/>
    </source>
</evidence>
<dbReference type="HOGENOM" id="CLU_027882_1_0_1"/>
<dbReference type="Gene3D" id="2.60.120.260">
    <property type="entry name" value="Galactose-binding domain-like"/>
    <property type="match status" value="1"/>
</dbReference>
<sequence>MKPFLIYEGCNMLRTRLVLAVLSGKSVKIRKIRFKDDNPGLREFEASFLRILDEITNGSRIEISETGTALYFQPGLLHGGRIELDCNPQRSLGYYLEPLICLAPFCKNAVEARLKGVTNDETDPSVDVIKFSTMSILKQFLGTDEHLELKIISRGVKPTGGGEIVFRCPTRKQLRPLQLIKESKIKRIRGVAFTVCVSPTMANRMVEVAKGILLDFIPDIYIYTDHTGKGKVQRSPGFGISLVAETINGTFLTAEIVSKPLDPENPFSASNPSSVPEDLGKKAAYMLLEEVFRGGCVDSSNQSLSALFMTLGPKDVNKVLMGPLSPYTMEFLRHIRDYFGLVFKLEAKSDEDDEELNIGAKKVVMTCVGVGFTNLSKTTIFFIQINLASVFMKSAVRWRCMLAVSSVLNKDVKQFGKKYIFDNRDDTCWNSDQGSPQWILIEFPSAVEIREIHIQFQGGFSGKDCWLEGKFEVTPVSLKYLKLIFNSSTDFFGS</sequence>
<dbReference type="Gene3D" id="3.30.360.20">
    <property type="entry name" value="RNA 3'-terminal phosphate cyclase, insert domain"/>
    <property type="match status" value="1"/>
</dbReference>
<dbReference type="eggNOG" id="KOG3980">
    <property type="taxonomic scope" value="Eukaryota"/>
</dbReference>
<dbReference type="Gene3D" id="3.65.10.20">
    <property type="entry name" value="RNA 3'-terminal phosphate cyclase domain"/>
    <property type="match status" value="1"/>
</dbReference>
<feature type="domain" description="RNA 3'-terminal phosphate cyclase" evidence="5">
    <location>
        <begin position="7"/>
        <end position="344"/>
    </location>
</feature>
<reference evidence="8" key="1">
    <citation type="submission" date="2011-05" db="EMBL/GenBank/DDBJ databases">
        <authorList>
            <person name="Richards S.R."/>
            <person name="Qu J."/>
            <person name="Jiang H."/>
            <person name="Jhangiani S.N."/>
            <person name="Agravi P."/>
            <person name="Goodspeed R."/>
            <person name="Gross S."/>
            <person name="Mandapat C."/>
            <person name="Jackson L."/>
            <person name="Mathew T."/>
            <person name="Pu L."/>
            <person name="Thornton R."/>
            <person name="Saada N."/>
            <person name="Wilczek-Boney K.B."/>
            <person name="Lee S."/>
            <person name="Kovar C."/>
            <person name="Wu Y."/>
            <person name="Scherer S.E."/>
            <person name="Worley K.C."/>
            <person name="Muzny D.M."/>
            <person name="Gibbs R."/>
        </authorList>
    </citation>
    <scope>NUCLEOTIDE SEQUENCE</scope>
    <source>
        <strain evidence="8">Brora</strain>
    </source>
</reference>
<dbReference type="GO" id="GO:0004521">
    <property type="term" value="F:RNA endonuclease activity"/>
    <property type="evidence" value="ECO:0007669"/>
    <property type="project" value="TreeGrafter"/>
</dbReference>
<dbReference type="InterPro" id="IPR013792">
    <property type="entry name" value="RNA3'P_cycl/enolpyr_Trfase_a/b"/>
</dbReference>
<dbReference type="Pfam" id="PF05189">
    <property type="entry name" value="RTC_insert"/>
    <property type="match status" value="1"/>
</dbReference>
<comment type="similarity">
    <text evidence="2">Belongs to the RNA 3'-terminal cyclase family. Type 2 subfamily.</text>
</comment>
<dbReference type="PROSITE" id="PS01287">
    <property type="entry name" value="RTC"/>
    <property type="match status" value="1"/>
</dbReference>
<evidence type="ECO:0000256" key="1">
    <source>
        <dbReference type="ARBA" id="ARBA00004604"/>
    </source>
</evidence>
<dbReference type="InterPro" id="IPR013791">
    <property type="entry name" value="RNA3'-term_phos_cycl_insert"/>
</dbReference>
<keyword evidence="4" id="KW-0539">Nucleus</keyword>
<evidence type="ECO:0000256" key="3">
    <source>
        <dbReference type="ARBA" id="ARBA00022517"/>
    </source>
</evidence>
<dbReference type="CDD" id="cd00875">
    <property type="entry name" value="RNA_Cyclase_Class_I"/>
    <property type="match status" value="1"/>
</dbReference>
<dbReference type="SUPFAM" id="SSF55205">
    <property type="entry name" value="EPT/RTPC-like"/>
    <property type="match status" value="1"/>
</dbReference>
<dbReference type="InterPro" id="IPR000228">
    <property type="entry name" value="RNA3'_term_phos_cyc"/>
</dbReference>
<dbReference type="GO" id="GO:0005730">
    <property type="term" value="C:nucleolus"/>
    <property type="evidence" value="ECO:0007669"/>
    <property type="project" value="UniProtKB-SubCell"/>
</dbReference>
<feature type="domain" description="RNA 3'-terminal phosphate cyclase insert" evidence="6">
    <location>
        <begin position="183"/>
        <end position="291"/>
    </location>
</feature>
<protein>
    <recommendedName>
        <fullName evidence="9">F5/8 type C domain-containing protein</fullName>
    </recommendedName>
</protein>
<dbReference type="Proteomes" id="UP000014500">
    <property type="component" value="Unassembled WGS sequence"/>
</dbReference>
<evidence type="ECO:0000259" key="6">
    <source>
        <dbReference type="Pfam" id="PF05189"/>
    </source>
</evidence>
<dbReference type="InterPro" id="IPR016443">
    <property type="entry name" value="RNA3'_term_phos_cyc_type_2"/>
</dbReference>
<dbReference type="SUPFAM" id="SSF49785">
    <property type="entry name" value="Galactose-binding domain-like"/>
    <property type="match status" value="1"/>
</dbReference>
<keyword evidence="8" id="KW-1185">Reference proteome</keyword>
<evidence type="ECO:0000313" key="7">
    <source>
        <dbReference type="EnsemblMetazoa" id="SMAR005630-PA"/>
    </source>
</evidence>
<evidence type="ECO:0000259" key="5">
    <source>
        <dbReference type="Pfam" id="PF01137"/>
    </source>
</evidence>
<evidence type="ECO:0000256" key="4">
    <source>
        <dbReference type="ARBA" id="ARBA00023242"/>
    </source>
</evidence>
<dbReference type="PANTHER" id="PTHR11096:SF1">
    <property type="entry name" value="RNA 3'-TERMINAL PHOSPHATE CYCLASE-LIKE PROTEIN"/>
    <property type="match status" value="1"/>
</dbReference>
<dbReference type="PhylomeDB" id="T1IWQ7"/>
<dbReference type="OMA" id="YTDQNKG"/>
<dbReference type="InterPro" id="IPR036553">
    <property type="entry name" value="RPTC_insert"/>
</dbReference>
<organism evidence="7 8">
    <name type="scientific">Strigamia maritima</name>
    <name type="common">European centipede</name>
    <name type="synonym">Geophilus maritimus</name>
    <dbReference type="NCBI Taxonomy" id="126957"/>
    <lineage>
        <taxon>Eukaryota</taxon>
        <taxon>Metazoa</taxon>
        <taxon>Ecdysozoa</taxon>
        <taxon>Arthropoda</taxon>
        <taxon>Myriapoda</taxon>
        <taxon>Chilopoda</taxon>
        <taxon>Pleurostigmophora</taxon>
        <taxon>Geophilomorpha</taxon>
        <taxon>Linotaeniidae</taxon>
        <taxon>Strigamia</taxon>
    </lineage>
</organism>
<dbReference type="Pfam" id="PF01137">
    <property type="entry name" value="RTC"/>
    <property type="match status" value="1"/>
</dbReference>
<evidence type="ECO:0008006" key="9">
    <source>
        <dbReference type="Google" id="ProtNLM"/>
    </source>
</evidence>
<dbReference type="InterPro" id="IPR020719">
    <property type="entry name" value="RNA3'_term_phos_cycl-like_CS"/>
</dbReference>
<dbReference type="NCBIfam" id="TIGR03400">
    <property type="entry name" value="18S_RNA_Rcl1p"/>
    <property type="match status" value="1"/>
</dbReference>
<dbReference type="EnsemblMetazoa" id="SMAR005630-RA">
    <property type="protein sequence ID" value="SMAR005630-PA"/>
    <property type="gene ID" value="SMAR005630"/>
</dbReference>
<comment type="subcellular location">
    <subcellularLocation>
        <location evidence="1">Nucleus</location>
        <location evidence="1">Nucleolus</location>
    </subcellularLocation>
</comment>
<dbReference type="EMBL" id="JH431628">
    <property type="status" value="NOT_ANNOTATED_CDS"/>
    <property type="molecule type" value="Genomic_DNA"/>
</dbReference>
<dbReference type="InterPro" id="IPR023797">
    <property type="entry name" value="RNA3'_phos_cyclase_dom"/>
</dbReference>